<dbReference type="EMBL" id="BPLR01002347">
    <property type="protein sequence ID" value="GIX72753.1"/>
    <property type="molecule type" value="Genomic_DNA"/>
</dbReference>
<proteinExistence type="predicted"/>
<comment type="caution">
    <text evidence="1">The sequence shown here is derived from an EMBL/GenBank/DDBJ whole genome shotgun (WGS) entry which is preliminary data.</text>
</comment>
<accession>A0AAV4MLK9</accession>
<evidence type="ECO:0000313" key="1">
    <source>
        <dbReference type="EMBL" id="GIX72753.1"/>
    </source>
</evidence>
<dbReference type="AlphaFoldDB" id="A0AAV4MLK9"/>
<evidence type="ECO:0000313" key="2">
    <source>
        <dbReference type="Proteomes" id="UP001054945"/>
    </source>
</evidence>
<organism evidence="1 2">
    <name type="scientific">Caerostris extrusa</name>
    <name type="common">Bark spider</name>
    <name type="synonym">Caerostris bankana</name>
    <dbReference type="NCBI Taxonomy" id="172846"/>
    <lineage>
        <taxon>Eukaryota</taxon>
        <taxon>Metazoa</taxon>
        <taxon>Ecdysozoa</taxon>
        <taxon>Arthropoda</taxon>
        <taxon>Chelicerata</taxon>
        <taxon>Arachnida</taxon>
        <taxon>Araneae</taxon>
        <taxon>Araneomorphae</taxon>
        <taxon>Entelegynae</taxon>
        <taxon>Araneoidea</taxon>
        <taxon>Araneidae</taxon>
        <taxon>Caerostris</taxon>
    </lineage>
</organism>
<keyword evidence="2" id="KW-1185">Reference proteome</keyword>
<protein>
    <submittedName>
        <fullName evidence="1">Uncharacterized protein</fullName>
    </submittedName>
</protein>
<sequence>MGGKITLKGQDNLQCHLPKRRENAVGKSFHVQTRFNASFPLSVVLLAMRNAHDSRVANRFRISRLWEDKKRVGYSR</sequence>
<reference evidence="1 2" key="1">
    <citation type="submission" date="2021-06" db="EMBL/GenBank/DDBJ databases">
        <title>Caerostris extrusa draft genome.</title>
        <authorList>
            <person name="Kono N."/>
            <person name="Arakawa K."/>
        </authorList>
    </citation>
    <scope>NUCLEOTIDE SEQUENCE [LARGE SCALE GENOMIC DNA]</scope>
</reference>
<dbReference type="Proteomes" id="UP001054945">
    <property type="component" value="Unassembled WGS sequence"/>
</dbReference>
<name>A0AAV4MLK9_CAEEX</name>
<gene>
    <name evidence="1" type="ORF">CEXT_376851</name>
</gene>